<dbReference type="OrthoDB" id="9816036at2"/>
<accession>A0A0A2T3Z0</accession>
<keyword evidence="3" id="KW-1185">Reference proteome</keyword>
<dbReference type="Pfam" id="PF08867">
    <property type="entry name" value="FRG"/>
    <property type="match status" value="1"/>
</dbReference>
<dbReference type="STRING" id="1498499.EP47_08445"/>
<gene>
    <name evidence="2" type="ORF">EP47_08445</name>
</gene>
<dbReference type="AlphaFoldDB" id="A0A0A2T3Z0"/>
<reference evidence="2 3" key="1">
    <citation type="submission" date="2014-05" db="EMBL/GenBank/DDBJ databases">
        <authorList>
            <person name="Rizzardi K."/>
            <person name="Winiecka-Krusnell J."/>
            <person name="Ramliden M."/>
            <person name="Alm E."/>
            <person name="Andersson S."/>
            <person name="Byfors S."/>
        </authorList>
    </citation>
    <scope>NUCLEOTIDE SEQUENCE [LARGE SCALE GENOMIC DNA]</scope>
    <source>
        <strain evidence="2 3">LEGN</strain>
    </source>
</reference>
<dbReference type="Proteomes" id="UP000054422">
    <property type="component" value="Unassembled WGS sequence"/>
</dbReference>
<evidence type="ECO:0000313" key="3">
    <source>
        <dbReference type="Proteomes" id="UP000054422"/>
    </source>
</evidence>
<feature type="domain" description="FRG" evidence="1">
    <location>
        <begin position="64"/>
        <end position="147"/>
    </location>
</feature>
<proteinExistence type="predicted"/>
<dbReference type="InterPro" id="IPR014966">
    <property type="entry name" value="FRG-dom"/>
</dbReference>
<comment type="caution">
    <text evidence="2">The sequence shown here is derived from an EMBL/GenBank/DDBJ whole genome shotgun (WGS) entry which is preliminary data.</text>
</comment>
<protein>
    <recommendedName>
        <fullName evidence="1">FRG domain-containing protein</fullName>
    </recommendedName>
</protein>
<dbReference type="RefSeq" id="WP_035891742.1">
    <property type="nucleotide sequence ID" value="NZ_JNCF01000121.1"/>
</dbReference>
<evidence type="ECO:0000259" key="1">
    <source>
        <dbReference type="SMART" id="SM00901"/>
    </source>
</evidence>
<dbReference type="SMART" id="SM00901">
    <property type="entry name" value="FRG"/>
    <property type="match status" value="1"/>
</dbReference>
<sequence length="246" mass="29006">MIKRLSKLLKQVIIERYFIEKFASESIRVRLPVSNFYPFGKPSIQDQDLTSYFPLDRTNEQIINYGGFLVRHFNNNGWDLDFLSSDTEYFDTSFLTSNTIDWNLICTAQHVGIKTRLLDWTYKPWVAAFFSCWKIQQNQKSNKICVWAFNPTTLKNQFNANLYEGSSIELFSKFLPSEHDFLYTQQAVLTLMAFDNFYYIDHGEWPDLVSYLENLVSHNKDIKDEIKKNLIKITLSKSEAKKLKRV</sequence>
<evidence type="ECO:0000313" key="2">
    <source>
        <dbReference type="EMBL" id="KGP62138.1"/>
    </source>
</evidence>
<dbReference type="EMBL" id="JNCF01000121">
    <property type="protein sequence ID" value="KGP62138.1"/>
    <property type="molecule type" value="Genomic_DNA"/>
</dbReference>
<organism evidence="2 3">
    <name type="scientific">Legionella norrlandica</name>
    <dbReference type="NCBI Taxonomy" id="1498499"/>
    <lineage>
        <taxon>Bacteria</taxon>
        <taxon>Pseudomonadati</taxon>
        <taxon>Pseudomonadota</taxon>
        <taxon>Gammaproteobacteria</taxon>
        <taxon>Legionellales</taxon>
        <taxon>Legionellaceae</taxon>
        <taxon>Legionella</taxon>
    </lineage>
</organism>
<name>A0A0A2T3Z0_9GAMM</name>